<proteinExistence type="predicted"/>
<organism evidence="1">
    <name type="scientific">Xenopsylla cheopis</name>
    <name type="common">Oriental rat flea</name>
    <name type="synonym">Pulex cheopis</name>
    <dbReference type="NCBI Taxonomy" id="163159"/>
    <lineage>
        <taxon>Eukaryota</taxon>
        <taxon>Metazoa</taxon>
        <taxon>Ecdysozoa</taxon>
        <taxon>Arthropoda</taxon>
        <taxon>Hexapoda</taxon>
        <taxon>Insecta</taxon>
        <taxon>Pterygota</taxon>
        <taxon>Neoptera</taxon>
        <taxon>Endopterygota</taxon>
        <taxon>Siphonaptera</taxon>
        <taxon>Pulicidae</taxon>
        <taxon>Xenopsyllinae</taxon>
        <taxon>Xenopsylla</taxon>
    </lineage>
</organism>
<sequence>MVDWSTFICSASCCVILSSLSKSACNSLSSNFFGAYPVYHTSHQNHHHKTESMIAISFYKHLMKFCNCFLIIYQITYEK</sequence>
<dbReference type="EMBL" id="GIIL01007099">
    <property type="protein sequence ID" value="NOV50825.1"/>
    <property type="molecule type" value="Transcribed_RNA"/>
</dbReference>
<accession>A0A6M2DWS9</accession>
<reference evidence="1" key="1">
    <citation type="submission" date="2020-03" db="EMBL/GenBank/DDBJ databases">
        <title>Transcriptomic Profiling of the Digestive Tract of the Rat Flea, Xenopsylla cheopis, Following Blood Feeding and Infection with Yersinia pestis.</title>
        <authorList>
            <person name="Bland D.M."/>
            <person name="Martens C.A."/>
            <person name="Virtaneva K."/>
            <person name="Kanakabandi K."/>
            <person name="Long D."/>
            <person name="Rosenke R."/>
            <person name="Saturday G.A."/>
            <person name="Hoyt F.H."/>
            <person name="Bruno D.P."/>
            <person name="Ribeiro J.M.C."/>
            <person name="Hinnebusch J."/>
        </authorList>
    </citation>
    <scope>NUCLEOTIDE SEQUENCE</scope>
</reference>
<evidence type="ECO:0000313" key="1">
    <source>
        <dbReference type="EMBL" id="NOV50825.1"/>
    </source>
</evidence>
<dbReference type="AlphaFoldDB" id="A0A6M2DWS9"/>
<name>A0A6M2DWS9_XENCH</name>
<protein>
    <submittedName>
        <fullName evidence="1">Putative secreted protein</fullName>
    </submittedName>
</protein>